<comment type="caution">
    <text evidence="9">The sequence shown here is derived from an EMBL/GenBank/DDBJ whole genome shotgun (WGS) entry which is preliminary data.</text>
</comment>
<evidence type="ECO:0000256" key="1">
    <source>
        <dbReference type="ARBA" id="ARBA00004651"/>
    </source>
</evidence>
<evidence type="ECO:0000256" key="5">
    <source>
        <dbReference type="ARBA" id="ARBA00022692"/>
    </source>
</evidence>
<feature type="transmembrane region" description="Helical" evidence="8">
    <location>
        <begin position="95"/>
        <end position="112"/>
    </location>
</feature>
<feature type="transmembrane region" description="Helical" evidence="8">
    <location>
        <begin position="144"/>
        <end position="175"/>
    </location>
</feature>
<evidence type="ECO:0000256" key="2">
    <source>
        <dbReference type="ARBA" id="ARBA00022475"/>
    </source>
</evidence>
<gene>
    <name evidence="9" type="ORF">B0I29_12140</name>
</gene>
<evidence type="ECO:0000256" key="3">
    <source>
        <dbReference type="ARBA" id="ARBA00022676"/>
    </source>
</evidence>
<evidence type="ECO:0000313" key="9">
    <source>
        <dbReference type="EMBL" id="RAK27944.1"/>
    </source>
</evidence>
<feature type="transmembrane region" description="Helical" evidence="8">
    <location>
        <begin position="181"/>
        <end position="201"/>
    </location>
</feature>
<feature type="transmembrane region" description="Helical" evidence="8">
    <location>
        <begin position="118"/>
        <end position="137"/>
    </location>
</feature>
<accession>A0A327Z224</accession>
<reference evidence="9 10" key="1">
    <citation type="submission" date="2018-06" db="EMBL/GenBank/DDBJ databases">
        <title>Genomic Encyclopedia of Type Strains, Phase III (KMG-III): the genomes of soil and plant-associated and newly described type strains.</title>
        <authorList>
            <person name="Whitman W."/>
        </authorList>
    </citation>
    <scope>NUCLEOTIDE SEQUENCE [LARGE SCALE GENOMIC DNA]</scope>
    <source>
        <strain evidence="9 10">CGMCC 4.7090</strain>
    </source>
</reference>
<keyword evidence="4" id="KW-0808">Transferase</keyword>
<sequence length="454" mass="49939">MRRHAVLLVVLVAAITLRLLVLRAYPYAFWLADSLAYTEFATLDHPSPIRPYGYSAFLIPFMSWPLIVVAIVQHLLVLGLLVLTYAFLLRRGVRPWLAGLAIAPFALIGRAITLEHAVLAETVFVVLAGVALILLAWRKRTPAWAAALAGLLIGAATLTRSVGLPLAALCVAFLLVRWPGWKPLAGFVVALVLPLSGYLVWYHDYHGVYSFGQFQGRFLYGRVQTFADCDRITSLTDQERLLCDPTPVSKRPERPDYYVWVKTQPGMVHAGRLQDDPLLSSFATKAILAQPGDFLTMLVRETSWHFDRHPPVSAAYDCDIFGKYDLPAEPGTNCAMRNYTAITEQNVVPEGSTLAATPLRKALWGWSLVTTYLMGPFLAVMLLALLAGVVWPLRGGWRPRWNALLFGAAGLGLIMASVATSMYEPRYAVPALFFLPIGAALALTRTDADTSTGS</sequence>
<dbReference type="GO" id="GO:0005886">
    <property type="term" value="C:plasma membrane"/>
    <property type="evidence" value="ECO:0007669"/>
    <property type="project" value="UniProtKB-SubCell"/>
</dbReference>
<name>A0A327Z224_9ACTN</name>
<organism evidence="9 10">
    <name type="scientific">Actinoplanes lutulentus</name>
    <dbReference type="NCBI Taxonomy" id="1287878"/>
    <lineage>
        <taxon>Bacteria</taxon>
        <taxon>Bacillati</taxon>
        <taxon>Actinomycetota</taxon>
        <taxon>Actinomycetes</taxon>
        <taxon>Micromonosporales</taxon>
        <taxon>Micromonosporaceae</taxon>
        <taxon>Actinoplanes</taxon>
    </lineage>
</organism>
<dbReference type="RefSeq" id="WP_181558147.1">
    <property type="nucleotide sequence ID" value="NZ_JACHWI010000012.1"/>
</dbReference>
<keyword evidence="3" id="KW-0328">Glycosyltransferase</keyword>
<comment type="subcellular location">
    <subcellularLocation>
        <location evidence="1">Cell membrane</location>
        <topology evidence="1">Multi-pass membrane protein</topology>
    </subcellularLocation>
</comment>
<dbReference type="PANTHER" id="PTHR33908">
    <property type="entry name" value="MANNOSYLTRANSFERASE YKCB-RELATED"/>
    <property type="match status" value="1"/>
</dbReference>
<keyword evidence="6 8" id="KW-1133">Transmembrane helix</keyword>
<protein>
    <recommendedName>
        <fullName evidence="11">Dolichyl-phosphate-mannose-protein mannosyltransferase</fullName>
    </recommendedName>
</protein>
<evidence type="ECO:0008006" key="11">
    <source>
        <dbReference type="Google" id="ProtNLM"/>
    </source>
</evidence>
<dbReference type="Proteomes" id="UP000249341">
    <property type="component" value="Unassembled WGS sequence"/>
</dbReference>
<dbReference type="AlphaFoldDB" id="A0A327Z224"/>
<feature type="transmembrane region" description="Helical" evidence="8">
    <location>
        <begin position="369"/>
        <end position="391"/>
    </location>
</feature>
<evidence type="ECO:0000313" key="10">
    <source>
        <dbReference type="Proteomes" id="UP000249341"/>
    </source>
</evidence>
<evidence type="ECO:0000256" key="7">
    <source>
        <dbReference type="ARBA" id="ARBA00023136"/>
    </source>
</evidence>
<keyword evidence="5 8" id="KW-0812">Transmembrane</keyword>
<feature type="transmembrane region" description="Helical" evidence="8">
    <location>
        <begin position="427"/>
        <end position="444"/>
    </location>
</feature>
<keyword evidence="10" id="KW-1185">Reference proteome</keyword>
<dbReference type="GO" id="GO:0016763">
    <property type="term" value="F:pentosyltransferase activity"/>
    <property type="evidence" value="ECO:0007669"/>
    <property type="project" value="TreeGrafter"/>
</dbReference>
<feature type="transmembrane region" description="Helical" evidence="8">
    <location>
        <begin position="64"/>
        <end position="88"/>
    </location>
</feature>
<evidence type="ECO:0000256" key="8">
    <source>
        <dbReference type="SAM" id="Phobius"/>
    </source>
</evidence>
<evidence type="ECO:0000256" key="6">
    <source>
        <dbReference type="ARBA" id="ARBA00022989"/>
    </source>
</evidence>
<feature type="transmembrane region" description="Helical" evidence="8">
    <location>
        <begin position="403"/>
        <end position="420"/>
    </location>
</feature>
<keyword evidence="7 8" id="KW-0472">Membrane</keyword>
<dbReference type="EMBL" id="QLMJ01000021">
    <property type="protein sequence ID" value="RAK27944.1"/>
    <property type="molecule type" value="Genomic_DNA"/>
</dbReference>
<proteinExistence type="predicted"/>
<dbReference type="GO" id="GO:0009103">
    <property type="term" value="P:lipopolysaccharide biosynthetic process"/>
    <property type="evidence" value="ECO:0007669"/>
    <property type="project" value="UniProtKB-ARBA"/>
</dbReference>
<dbReference type="PANTHER" id="PTHR33908:SF11">
    <property type="entry name" value="MEMBRANE PROTEIN"/>
    <property type="match status" value="1"/>
</dbReference>
<keyword evidence="2" id="KW-1003">Cell membrane</keyword>
<evidence type="ECO:0000256" key="4">
    <source>
        <dbReference type="ARBA" id="ARBA00022679"/>
    </source>
</evidence>
<dbReference type="InterPro" id="IPR050297">
    <property type="entry name" value="LipidA_mod_glycosyltrf_83"/>
</dbReference>